<sequence>MYIEVYKKRPSLRAVSKLLEKRSLNRLLVPSEDDHENRGDECCRNGDEFPRIVHDGGLSGTASFLSDLLFFFSLCLSFCFGSLLFFFGLGESGGVYRSFCLGFEHFRGFSGLSLSGVNDCLCLGLGGVCGCCCLSLRCCSGVSCLSLCGINYCGSLCLGGFGCCCGLSLGCCSGVSCLSLCGISYCGSLCLSGCCCICGLGLSSGGGFSSLCLYCSWCFGCFFYLGGNGLLCCGCLANLFCGRSCKNHSCRNHRGEQNFFHRSILLENEFFCFVIKNNTSSVILVMEKVKKFKKNVKKGDERSVLGDKWYKVGWLFQWKELFLQPKVTN</sequence>
<dbReference type="Proteomes" id="UP000000517">
    <property type="component" value="Chromosome"/>
</dbReference>
<proteinExistence type="predicted"/>
<protein>
    <submittedName>
        <fullName evidence="2">Uncharacterized protein</fullName>
    </submittedName>
</protein>
<keyword evidence="1" id="KW-0472">Membrane</keyword>
<accession>D9S839</accession>
<dbReference type="HOGENOM" id="CLU_843987_0_0_0"/>
<name>D9S839_FIBSS</name>
<keyword evidence="1" id="KW-1133">Transmembrane helix</keyword>
<feature type="transmembrane region" description="Helical" evidence="1">
    <location>
        <begin position="68"/>
        <end position="89"/>
    </location>
</feature>
<dbReference type="EMBL" id="CP002158">
    <property type="protein sequence ID" value="ADL25022.1"/>
    <property type="molecule type" value="Genomic_DNA"/>
</dbReference>
<dbReference type="KEGG" id="fsc:FSU_0808"/>
<gene>
    <name evidence="2" type="ordered locus">FSU_0808</name>
</gene>
<dbReference type="AlphaFoldDB" id="D9S839"/>
<keyword evidence="1" id="KW-0812">Transmembrane</keyword>
<organism evidence="2 3">
    <name type="scientific">Fibrobacter succinogenes (strain ATCC 19169 / S85)</name>
    <dbReference type="NCBI Taxonomy" id="59374"/>
    <lineage>
        <taxon>Bacteria</taxon>
        <taxon>Pseudomonadati</taxon>
        <taxon>Fibrobacterota</taxon>
        <taxon>Fibrobacteria</taxon>
        <taxon>Fibrobacterales</taxon>
        <taxon>Fibrobacteraceae</taxon>
        <taxon>Fibrobacter</taxon>
    </lineage>
</organism>
<reference evidence="3" key="1">
    <citation type="submission" date="2010-08" db="EMBL/GenBank/DDBJ databases">
        <title>Complete sequence of Fibrobacter succinogenes subsp. succinogenes S85.</title>
        <authorList>
            <person name="Durkin A.S."/>
            <person name="Nelson K.E."/>
            <person name="Morrison M."/>
            <person name="Forsberg C.W."/>
            <person name="Wilson D.B."/>
            <person name="Russell J.B."/>
            <person name="Cann I.K.O."/>
            <person name="Mackie R.I."/>
            <person name="White B.A."/>
        </authorList>
    </citation>
    <scope>NUCLEOTIDE SEQUENCE [LARGE SCALE GENOMIC DNA]</scope>
    <source>
        <strain evidence="3">ATCC 19169 / S85</strain>
    </source>
</reference>
<evidence type="ECO:0000256" key="1">
    <source>
        <dbReference type="SAM" id="Phobius"/>
    </source>
</evidence>
<evidence type="ECO:0000313" key="3">
    <source>
        <dbReference type="Proteomes" id="UP000000517"/>
    </source>
</evidence>
<dbReference type="STRING" id="59374.FSU_0808"/>
<evidence type="ECO:0000313" key="2">
    <source>
        <dbReference type="EMBL" id="ADL25022.1"/>
    </source>
</evidence>